<dbReference type="PANTHER" id="PTHR47926">
    <property type="entry name" value="PENTATRICOPEPTIDE REPEAT-CONTAINING PROTEIN"/>
    <property type="match status" value="1"/>
</dbReference>
<evidence type="ECO:0000313" key="3">
    <source>
        <dbReference type="EMBL" id="KAK7828868.1"/>
    </source>
</evidence>
<sequence>MKLQEVFTWNAMIGGLAMHVEAEDAIELFSKMQRENLKPDGITFVGVLNACSILGMVDEGLAVLGSMNKGWEMG</sequence>
<keyword evidence="4" id="KW-1185">Reference proteome</keyword>
<dbReference type="EMBL" id="PKMF04000492">
    <property type="protein sequence ID" value="KAK7828868.1"/>
    <property type="molecule type" value="Genomic_DNA"/>
</dbReference>
<dbReference type="PANTHER" id="PTHR47926:SF537">
    <property type="entry name" value="PENTACOTRIPEPTIDE-REPEAT REGION OF PRORP DOMAIN-CONTAINING PROTEIN"/>
    <property type="match status" value="1"/>
</dbReference>
<name>A0AAW0JQ53_QUESU</name>
<comment type="caution">
    <text evidence="3">The sequence shown here is derived from an EMBL/GenBank/DDBJ whole genome shotgun (WGS) entry which is preliminary data.</text>
</comment>
<accession>A0AAW0JQ53</accession>
<keyword evidence="1" id="KW-0677">Repeat</keyword>
<dbReference type="InterPro" id="IPR046960">
    <property type="entry name" value="PPR_At4g14850-like_plant"/>
</dbReference>
<dbReference type="PROSITE" id="PS51375">
    <property type="entry name" value="PPR"/>
    <property type="match status" value="1"/>
</dbReference>
<dbReference type="AlphaFoldDB" id="A0AAW0JQ53"/>
<evidence type="ECO:0000256" key="2">
    <source>
        <dbReference type="PROSITE-ProRule" id="PRU00708"/>
    </source>
</evidence>
<organism evidence="3 4">
    <name type="scientific">Quercus suber</name>
    <name type="common">Cork oak</name>
    <dbReference type="NCBI Taxonomy" id="58331"/>
    <lineage>
        <taxon>Eukaryota</taxon>
        <taxon>Viridiplantae</taxon>
        <taxon>Streptophyta</taxon>
        <taxon>Embryophyta</taxon>
        <taxon>Tracheophyta</taxon>
        <taxon>Spermatophyta</taxon>
        <taxon>Magnoliopsida</taxon>
        <taxon>eudicotyledons</taxon>
        <taxon>Gunneridae</taxon>
        <taxon>Pentapetalae</taxon>
        <taxon>rosids</taxon>
        <taxon>fabids</taxon>
        <taxon>Fagales</taxon>
        <taxon>Fagaceae</taxon>
        <taxon>Quercus</taxon>
    </lineage>
</organism>
<proteinExistence type="predicted"/>
<dbReference type="NCBIfam" id="TIGR00756">
    <property type="entry name" value="PPR"/>
    <property type="match status" value="1"/>
</dbReference>
<dbReference type="GO" id="GO:0003723">
    <property type="term" value="F:RNA binding"/>
    <property type="evidence" value="ECO:0007669"/>
    <property type="project" value="InterPro"/>
</dbReference>
<evidence type="ECO:0000313" key="4">
    <source>
        <dbReference type="Proteomes" id="UP000237347"/>
    </source>
</evidence>
<dbReference type="Proteomes" id="UP000237347">
    <property type="component" value="Unassembled WGS sequence"/>
</dbReference>
<protein>
    <submittedName>
        <fullName evidence="3">Pentatricopeptide repeat-containing protein</fullName>
    </submittedName>
</protein>
<gene>
    <name evidence="3" type="primary">PCMP-H3_1</name>
    <name evidence="3" type="ORF">CFP56_029870</name>
</gene>
<dbReference type="Pfam" id="PF13041">
    <property type="entry name" value="PPR_2"/>
    <property type="match status" value="1"/>
</dbReference>
<dbReference type="Gene3D" id="1.25.40.10">
    <property type="entry name" value="Tetratricopeptide repeat domain"/>
    <property type="match status" value="1"/>
</dbReference>
<feature type="repeat" description="PPR" evidence="2">
    <location>
        <begin position="5"/>
        <end position="39"/>
    </location>
</feature>
<reference evidence="3 4" key="1">
    <citation type="journal article" date="2018" name="Sci. Data">
        <title>The draft genome sequence of cork oak.</title>
        <authorList>
            <person name="Ramos A.M."/>
            <person name="Usie A."/>
            <person name="Barbosa P."/>
            <person name="Barros P.M."/>
            <person name="Capote T."/>
            <person name="Chaves I."/>
            <person name="Simoes F."/>
            <person name="Abreu I."/>
            <person name="Carrasquinho I."/>
            <person name="Faro C."/>
            <person name="Guimaraes J.B."/>
            <person name="Mendonca D."/>
            <person name="Nobrega F."/>
            <person name="Rodrigues L."/>
            <person name="Saibo N.J.M."/>
            <person name="Varela M.C."/>
            <person name="Egas C."/>
            <person name="Matos J."/>
            <person name="Miguel C.M."/>
            <person name="Oliveira M.M."/>
            <person name="Ricardo C.P."/>
            <person name="Goncalves S."/>
        </authorList>
    </citation>
    <scope>NUCLEOTIDE SEQUENCE [LARGE SCALE GENOMIC DNA]</scope>
    <source>
        <strain evidence="4">cv. HL8</strain>
    </source>
</reference>
<dbReference type="InterPro" id="IPR002885">
    <property type="entry name" value="PPR_rpt"/>
</dbReference>
<dbReference type="InterPro" id="IPR011990">
    <property type="entry name" value="TPR-like_helical_dom_sf"/>
</dbReference>
<evidence type="ECO:0000256" key="1">
    <source>
        <dbReference type="ARBA" id="ARBA00022737"/>
    </source>
</evidence>
<dbReference type="GO" id="GO:0009451">
    <property type="term" value="P:RNA modification"/>
    <property type="evidence" value="ECO:0007669"/>
    <property type="project" value="InterPro"/>
</dbReference>